<protein>
    <submittedName>
        <fullName evidence="2">Uncharacterized protein</fullName>
    </submittedName>
</protein>
<organism evidence="2 3">
    <name type="scientific">Tritrichomonas foetus</name>
    <dbReference type="NCBI Taxonomy" id="1144522"/>
    <lineage>
        <taxon>Eukaryota</taxon>
        <taxon>Metamonada</taxon>
        <taxon>Parabasalia</taxon>
        <taxon>Tritrichomonadida</taxon>
        <taxon>Tritrichomonadidae</taxon>
        <taxon>Tritrichomonas</taxon>
    </lineage>
</organism>
<feature type="compositionally biased region" description="Polar residues" evidence="1">
    <location>
        <begin position="128"/>
        <end position="137"/>
    </location>
</feature>
<dbReference type="AlphaFoldDB" id="A0A1J4JYX3"/>
<dbReference type="EMBL" id="MLAK01000795">
    <property type="protein sequence ID" value="OHT04353.1"/>
    <property type="molecule type" value="Genomic_DNA"/>
</dbReference>
<proteinExistence type="predicted"/>
<evidence type="ECO:0000313" key="3">
    <source>
        <dbReference type="Proteomes" id="UP000179807"/>
    </source>
</evidence>
<evidence type="ECO:0000256" key="1">
    <source>
        <dbReference type="SAM" id="MobiDB-lite"/>
    </source>
</evidence>
<name>A0A1J4JYX3_9EUKA</name>
<dbReference type="RefSeq" id="XP_068357489.1">
    <property type="nucleotide sequence ID" value="XM_068505974.1"/>
</dbReference>
<reference evidence="2" key="1">
    <citation type="submission" date="2016-10" db="EMBL/GenBank/DDBJ databases">
        <authorList>
            <person name="Benchimol M."/>
            <person name="Almeida L.G."/>
            <person name="Vasconcelos A.T."/>
            <person name="Perreira-Neves A."/>
            <person name="Rosa I.A."/>
            <person name="Tasca T."/>
            <person name="Bogo M.R."/>
            <person name="de Souza W."/>
        </authorList>
    </citation>
    <scope>NUCLEOTIDE SEQUENCE [LARGE SCALE GENOMIC DNA]</scope>
    <source>
        <strain evidence="2">K</strain>
    </source>
</reference>
<keyword evidence="3" id="KW-1185">Reference proteome</keyword>
<accession>A0A1J4JYX3</accession>
<dbReference type="GeneID" id="94840678"/>
<dbReference type="VEuPathDB" id="TrichDB:TRFO_28108"/>
<gene>
    <name evidence="2" type="ORF">TRFO_28108</name>
</gene>
<sequence length="163" mass="18074">MNCSMDGRKKSIQKGMYLKKNERKMKSGGTPENWAAHRAPEPGRKFLPLGATSHRAQVSKGLVPQKPSPSAITGSFVSREPQSKPTPVLQLPDIYTTCPELRQFKPIMTLPDMTIHSPQPSLLAGESAPSSQHNKSSFDPNEAILKPYVAFRFSINFSLNFCF</sequence>
<feature type="region of interest" description="Disordered" evidence="1">
    <location>
        <begin position="1"/>
        <end position="90"/>
    </location>
</feature>
<comment type="caution">
    <text evidence="2">The sequence shown here is derived from an EMBL/GenBank/DDBJ whole genome shotgun (WGS) entry which is preliminary data.</text>
</comment>
<dbReference type="Proteomes" id="UP000179807">
    <property type="component" value="Unassembled WGS sequence"/>
</dbReference>
<feature type="region of interest" description="Disordered" evidence="1">
    <location>
        <begin position="116"/>
        <end position="137"/>
    </location>
</feature>
<evidence type="ECO:0000313" key="2">
    <source>
        <dbReference type="EMBL" id="OHT04353.1"/>
    </source>
</evidence>